<proteinExistence type="predicted"/>
<keyword evidence="3" id="KW-1185">Reference proteome</keyword>
<dbReference type="Proteomes" id="UP001222325">
    <property type="component" value="Unassembled WGS sequence"/>
</dbReference>
<comment type="caution">
    <text evidence="2">The sequence shown here is derived from an EMBL/GenBank/DDBJ whole genome shotgun (WGS) entry which is preliminary data.</text>
</comment>
<evidence type="ECO:0000313" key="2">
    <source>
        <dbReference type="EMBL" id="KAJ7082459.1"/>
    </source>
</evidence>
<sequence>MLWLPQERKTRSGARFSPLVPAAATALVSSTFDLAPLIHEALAREQDALDDIHDPLPAPSMDDVDDVDGGATSPSLADLDDVHETPPPASPRKSPRLQDIPRRSNLHRNAKRRDKRRISPLQRGAYSAKTDTPAEKKLARQEGRTLADFLAMGFTLVRWNGRDARPIVDSHGRIIAVLAGRPNDPTYDAAASEAFATLAAEAARPNFPLHMHHRRGAFPAVNAGIFYGQGTDRPCLLNNKAQSAMVARLLANPNFNRLASYADAAFAIWAPLIYKHYRDHDAALRTRYPNLRRNFVGSIFACAAFNFGPNAWTVKHRDVQNLAFGWCAVQSLGRFAPEHGGHLVLWDLMLVIEFPPGSTILLPSATISHSNLPVDVKAGEERASFTQYTPGALLRFIDNGFRTEAQFAKEDPAGYAQMCELKDSRCAAGVAIHGSILFPNPTPRPNQLPCPLILEADAAIELAHARASYYIYRRAVLQAPTPCLTLALHIRTRASLPPSTNPMHAQQVQNFNRRQQKKPREG</sequence>
<feature type="region of interest" description="Disordered" evidence="1">
    <location>
        <begin position="495"/>
        <end position="522"/>
    </location>
</feature>
<feature type="compositionally biased region" description="Polar residues" evidence="1">
    <location>
        <begin position="497"/>
        <end position="513"/>
    </location>
</feature>
<evidence type="ECO:0000313" key="3">
    <source>
        <dbReference type="Proteomes" id="UP001222325"/>
    </source>
</evidence>
<reference evidence="2" key="1">
    <citation type="submission" date="2023-03" db="EMBL/GenBank/DDBJ databases">
        <title>Massive genome expansion in bonnet fungi (Mycena s.s.) driven by repeated elements and novel gene families across ecological guilds.</title>
        <authorList>
            <consortium name="Lawrence Berkeley National Laboratory"/>
            <person name="Harder C.B."/>
            <person name="Miyauchi S."/>
            <person name="Viragh M."/>
            <person name="Kuo A."/>
            <person name="Thoen E."/>
            <person name="Andreopoulos B."/>
            <person name="Lu D."/>
            <person name="Skrede I."/>
            <person name="Drula E."/>
            <person name="Henrissat B."/>
            <person name="Morin E."/>
            <person name="Kohler A."/>
            <person name="Barry K."/>
            <person name="LaButti K."/>
            <person name="Morin E."/>
            <person name="Salamov A."/>
            <person name="Lipzen A."/>
            <person name="Mereny Z."/>
            <person name="Hegedus B."/>
            <person name="Baldrian P."/>
            <person name="Stursova M."/>
            <person name="Weitz H."/>
            <person name="Taylor A."/>
            <person name="Grigoriev I.V."/>
            <person name="Nagy L.G."/>
            <person name="Martin F."/>
            <person name="Kauserud H."/>
        </authorList>
    </citation>
    <scope>NUCLEOTIDE SEQUENCE</scope>
    <source>
        <strain evidence="2">CBHHK173m</strain>
    </source>
</reference>
<feature type="region of interest" description="Disordered" evidence="1">
    <location>
        <begin position="51"/>
        <end position="136"/>
    </location>
</feature>
<name>A0AAD6XRH4_9AGAR</name>
<organism evidence="2 3">
    <name type="scientific">Mycena belliarum</name>
    <dbReference type="NCBI Taxonomy" id="1033014"/>
    <lineage>
        <taxon>Eukaryota</taxon>
        <taxon>Fungi</taxon>
        <taxon>Dikarya</taxon>
        <taxon>Basidiomycota</taxon>
        <taxon>Agaricomycotina</taxon>
        <taxon>Agaricomycetes</taxon>
        <taxon>Agaricomycetidae</taxon>
        <taxon>Agaricales</taxon>
        <taxon>Marasmiineae</taxon>
        <taxon>Mycenaceae</taxon>
        <taxon>Mycena</taxon>
    </lineage>
</organism>
<gene>
    <name evidence="2" type="ORF">B0H15DRAFT_803272</name>
</gene>
<feature type="compositionally biased region" description="Basic residues" evidence="1">
    <location>
        <begin position="104"/>
        <end position="118"/>
    </location>
</feature>
<dbReference type="EMBL" id="JARJCN010000045">
    <property type="protein sequence ID" value="KAJ7082459.1"/>
    <property type="molecule type" value="Genomic_DNA"/>
</dbReference>
<dbReference type="AlphaFoldDB" id="A0AAD6XRH4"/>
<protein>
    <submittedName>
        <fullName evidence="2">Uncharacterized protein</fullName>
    </submittedName>
</protein>
<evidence type="ECO:0000256" key="1">
    <source>
        <dbReference type="SAM" id="MobiDB-lite"/>
    </source>
</evidence>
<dbReference type="Gene3D" id="3.60.130.30">
    <property type="match status" value="1"/>
</dbReference>
<accession>A0AAD6XRH4</accession>